<proteinExistence type="predicted"/>
<sequence length="76" mass="8813">MKIEPIFTLQIEDDWYINAETGVNITTERCVDSYVTKTFNGLFKSCNEDGIFLEIGEDESHIIFINFDEIICIEEV</sequence>
<dbReference type="EMBL" id="CP006906">
    <property type="protein sequence ID" value="AIY85266.1"/>
    <property type="molecule type" value="Genomic_DNA"/>
</dbReference>
<protein>
    <submittedName>
        <fullName evidence="1">Uncharacterized protein</fullName>
    </submittedName>
</protein>
<keyword evidence="1" id="KW-0614">Plasmid</keyword>
<organism evidence="1 2">
    <name type="scientific">Clostridium baratii str. Sullivan</name>
    <dbReference type="NCBI Taxonomy" id="1415775"/>
    <lineage>
        <taxon>Bacteria</taxon>
        <taxon>Bacillati</taxon>
        <taxon>Bacillota</taxon>
        <taxon>Clostridia</taxon>
        <taxon>Eubacteriales</taxon>
        <taxon>Clostridiaceae</taxon>
        <taxon>Clostridium</taxon>
    </lineage>
</organism>
<accession>A0A0A7G2M2</accession>
<evidence type="ECO:0000313" key="2">
    <source>
        <dbReference type="Proteomes" id="UP000030635"/>
    </source>
</evidence>
<dbReference type="eggNOG" id="ENOG50328PX">
    <property type="taxonomic scope" value="Bacteria"/>
</dbReference>
<dbReference type="HOGENOM" id="CLU_2648022_0_0_9"/>
<keyword evidence="2" id="KW-1185">Reference proteome</keyword>
<dbReference type="RefSeq" id="WP_040113599.1">
    <property type="nucleotide sequence ID" value="NZ_CP006906.1"/>
</dbReference>
<dbReference type="KEGG" id="cbv:U729_3114"/>
<geneLocation type="plasmid" evidence="1 2">
    <name>pCBJ</name>
</geneLocation>
<name>A0A0A7G2M2_9CLOT</name>
<gene>
    <name evidence="1" type="ORF">U729_3114</name>
</gene>
<dbReference type="AlphaFoldDB" id="A0A0A7G2M2"/>
<dbReference type="Proteomes" id="UP000030635">
    <property type="component" value="Plasmid pCBJ"/>
</dbReference>
<reference evidence="1 2" key="1">
    <citation type="journal article" date="2015" name="Infect. Genet. Evol.">
        <title>Genomic sequences of six botulinum neurotoxin-producing strains representing three clostridial species illustrate the mobility and diversity of botulinum neurotoxin genes.</title>
        <authorList>
            <person name="Smith T.J."/>
            <person name="Hill K.K."/>
            <person name="Xie G."/>
            <person name="Foley B.T."/>
            <person name="Williamson C.H."/>
            <person name="Foster J.T."/>
            <person name="Johnson S.L."/>
            <person name="Chertkov O."/>
            <person name="Teshima H."/>
            <person name="Gibbons H.S."/>
            <person name="Johnsky L.A."/>
            <person name="Karavis M.A."/>
            <person name="Smith L.A."/>
        </authorList>
    </citation>
    <scope>NUCLEOTIDE SEQUENCE [LARGE SCALE GENOMIC DNA]</scope>
    <source>
        <strain evidence="1 2">Sullivan</strain>
        <plasmid evidence="1">pCBJ</plasmid>
    </source>
</reference>
<evidence type="ECO:0000313" key="1">
    <source>
        <dbReference type="EMBL" id="AIY85266.1"/>
    </source>
</evidence>